<evidence type="ECO:0000313" key="1">
    <source>
        <dbReference type="EMBL" id="KAG5605833.1"/>
    </source>
</evidence>
<reference evidence="1 2" key="1">
    <citation type="submission" date="2020-09" db="EMBL/GenBank/DDBJ databases">
        <title>De no assembly of potato wild relative species, Solanum commersonii.</title>
        <authorList>
            <person name="Cho K."/>
        </authorList>
    </citation>
    <scope>NUCLEOTIDE SEQUENCE [LARGE SCALE GENOMIC DNA]</scope>
    <source>
        <strain evidence="1">LZ3.2</strain>
        <tissue evidence="1">Leaf</tissue>
    </source>
</reference>
<protein>
    <submittedName>
        <fullName evidence="1">Uncharacterized protein</fullName>
    </submittedName>
</protein>
<gene>
    <name evidence="1" type="ORF">H5410_027325</name>
</gene>
<proteinExistence type="predicted"/>
<keyword evidence="2" id="KW-1185">Reference proteome</keyword>
<accession>A0A9J5YYX1</accession>
<name>A0A9J5YYX1_SOLCO</name>
<dbReference type="EMBL" id="JACXVP010000005">
    <property type="protein sequence ID" value="KAG5605833.1"/>
    <property type="molecule type" value="Genomic_DNA"/>
</dbReference>
<comment type="caution">
    <text evidence="1">The sequence shown here is derived from an EMBL/GenBank/DDBJ whole genome shotgun (WGS) entry which is preliminary data.</text>
</comment>
<dbReference type="Proteomes" id="UP000824120">
    <property type="component" value="Chromosome 5"/>
</dbReference>
<dbReference type="AlphaFoldDB" id="A0A9J5YYX1"/>
<evidence type="ECO:0000313" key="2">
    <source>
        <dbReference type="Proteomes" id="UP000824120"/>
    </source>
</evidence>
<sequence length="72" mass="8492">MGDTLSQTPAVRQEKLTIQQISLSKRSHKTDVIHHYYTTQQLPPIVKRSYLLEKIGISHFRRKKLKRIKQPP</sequence>
<organism evidence="1 2">
    <name type="scientific">Solanum commersonii</name>
    <name type="common">Commerson's wild potato</name>
    <name type="synonym">Commerson's nightshade</name>
    <dbReference type="NCBI Taxonomy" id="4109"/>
    <lineage>
        <taxon>Eukaryota</taxon>
        <taxon>Viridiplantae</taxon>
        <taxon>Streptophyta</taxon>
        <taxon>Embryophyta</taxon>
        <taxon>Tracheophyta</taxon>
        <taxon>Spermatophyta</taxon>
        <taxon>Magnoliopsida</taxon>
        <taxon>eudicotyledons</taxon>
        <taxon>Gunneridae</taxon>
        <taxon>Pentapetalae</taxon>
        <taxon>asterids</taxon>
        <taxon>lamiids</taxon>
        <taxon>Solanales</taxon>
        <taxon>Solanaceae</taxon>
        <taxon>Solanoideae</taxon>
        <taxon>Solaneae</taxon>
        <taxon>Solanum</taxon>
    </lineage>
</organism>